<protein>
    <submittedName>
        <fullName evidence="2">NAD(P)-dependent oxidoreductase</fullName>
    </submittedName>
</protein>
<name>A0ABU2Z824_9ACTN</name>
<comment type="caution">
    <text evidence="2">The sequence shown here is derived from an EMBL/GenBank/DDBJ whole genome shotgun (WGS) entry which is preliminary data.</text>
</comment>
<dbReference type="Gene3D" id="3.40.50.720">
    <property type="entry name" value="NAD(P)-binding Rossmann-like Domain"/>
    <property type="match status" value="1"/>
</dbReference>
<proteinExistence type="predicted"/>
<organism evidence="2 3">
    <name type="scientific">Streptomyces gottesmaniae</name>
    <dbReference type="NCBI Taxonomy" id="3075518"/>
    <lineage>
        <taxon>Bacteria</taxon>
        <taxon>Bacillati</taxon>
        <taxon>Actinomycetota</taxon>
        <taxon>Actinomycetes</taxon>
        <taxon>Kitasatosporales</taxon>
        <taxon>Streptomycetaceae</taxon>
        <taxon>Streptomyces</taxon>
    </lineage>
</organism>
<feature type="domain" description="NAD-dependent epimerase/dehydratase" evidence="1">
    <location>
        <begin position="6"/>
        <end position="243"/>
    </location>
</feature>
<evidence type="ECO:0000313" key="2">
    <source>
        <dbReference type="EMBL" id="MDT0572738.1"/>
    </source>
</evidence>
<evidence type="ECO:0000259" key="1">
    <source>
        <dbReference type="Pfam" id="PF01370"/>
    </source>
</evidence>
<dbReference type="InterPro" id="IPR036291">
    <property type="entry name" value="NAD(P)-bd_dom_sf"/>
</dbReference>
<dbReference type="Proteomes" id="UP001180737">
    <property type="component" value="Unassembled WGS sequence"/>
</dbReference>
<dbReference type="InterPro" id="IPR050177">
    <property type="entry name" value="Lipid_A_modif_metabolic_enz"/>
</dbReference>
<evidence type="ECO:0000313" key="3">
    <source>
        <dbReference type="Proteomes" id="UP001180737"/>
    </source>
</evidence>
<keyword evidence="3" id="KW-1185">Reference proteome</keyword>
<dbReference type="RefSeq" id="WP_033525675.1">
    <property type="nucleotide sequence ID" value="NZ_JAVRFJ010000042.1"/>
</dbReference>
<sequence length="320" mass="34137">MSRRRVLVTGAAGFLGSHVIEQLSAAGDYDVVATDVVCTERAEALAALMHVEFLAMDLRDTAALDKAVSGCDTVIHLAAVRTQASSTTPRAAHDVNVGAAYDLVSLSAQHGVKRLVLGSTHSVYGPFDDPAAPPFTEDQASIRRGLSMYAASKLAAEAFAEAFAQAGGAPYIILRYGTIYGPRANRDSNAGILIDILDALDRGERPSVPWQRDAVHALVHVDDAALATLRAVEAVGVERTAVNVVGPPVTAEELYTELVRIHGGDPGAIEWRDERTRYQYVSAGRLASILGLTATTDLLSGLREFVDWYRADVKGADRAQ</sequence>
<dbReference type="PANTHER" id="PTHR43245">
    <property type="entry name" value="BIFUNCTIONAL POLYMYXIN RESISTANCE PROTEIN ARNA"/>
    <property type="match status" value="1"/>
</dbReference>
<dbReference type="EMBL" id="JAVRFJ010000042">
    <property type="protein sequence ID" value="MDT0572738.1"/>
    <property type="molecule type" value="Genomic_DNA"/>
</dbReference>
<dbReference type="InterPro" id="IPR001509">
    <property type="entry name" value="Epimerase_deHydtase"/>
</dbReference>
<dbReference type="PANTHER" id="PTHR43245:SF13">
    <property type="entry name" value="UDP-D-APIOSE_UDP-D-XYLOSE SYNTHASE 2"/>
    <property type="match status" value="1"/>
</dbReference>
<dbReference type="Pfam" id="PF01370">
    <property type="entry name" value="Epimerase"/>
    <property type="match status" value="1"/>
</dbReference>
<dbReference type="SUPFAM" id="SSF51735">
    <property type="entry name" value="NAD(P)-binding Rossmann-fold domains"/>
    <property type="match status" value="1"/>
</dbReference>
<accession>A0ABU2Z824</accession>
<gene>
    <name evidence="2" type="ORF">RM704_35635</name>
</gene>
<reference evidence="2" key="1">
    <citation type="submission" date="2024-05" db="EMBL/GenBank/DDBJ databases">
        <title>30 novel species of actinomycetes from the DSMZ collection.</title>
        <authorList>
            <person name="Nouioui I."/>
        </authorList>
    </citation>
    <scope>NUCLEOTIDE SEQUENCE</scope>
    <source>
        <strain evidence="2">DSM 3412</strain>
    </source>
</reference>